<dbReference type="PANTHER" id="PTHR14778">
    <property type="entry name" value="KINETOCHORE-ASSOCIATED PROTEIN DSN1 HOMOLOG"/>
    <property type="match status" value="1"/>
</dbReference>
<name>A0A0C9MLH9_9FUNG</name>
<dbReference type="Proteomes" id="UP000053815">
    <property type="component" value="Unassembled WGS sequence"/>
</dbReference>
<dbReference type="GO" id="GO:0000444">
    <property type="term" value="C:MIS12/MIND type complex"/>
    <property type="evidence" value="ECO:0007669"/>
    <property type="project" value="InterPro"/>
</dbReference>
<protein>
    <submittedName>
        <fullName evidence="2">Uncharacterized protein</fullName>
    </submittedName>
</protein>
<sequence length="396" mass="45438">MMSDRRLRYSLPNYQTQATPHLNPIERPPHHGAMQIDSQSGFTYRKPILLERPDFDYTPVSSQANPSSPITPPPVAPSSRFQHKYILDDNASLITAEYLPIYDTQSNSSSSVISTINAEPRPPSHVSTSEYYKYTSPGLTSLQRKTQILTWIIEKSLQDENVASANQVPVAQRSRHIARQVKMKALQHFKHSGVDLSIFSVPDQDEEKENPINIANSEKLVELEKSIQIFQDELHDWKNFSGRVFQLHAETKDITTQEPPTMAYDDIDVESMLDNLDETQQDFYYEYCRSMETDDENMLGRMKEIVDPGVTQLRQALNTASKFTDEVHHLTKERLAAAVKKVEEARSYIPLDVYQKIPDVFENNEESRRQDALKNLQRLIGRITRQNSTSSMMEDS</sequence>
<dbReference type="Pfam" id="PF08202">
    <property type="entry name" value="MIS13"/>
    <property type="match status" value="1"/>
</dbReference>
<dbReference type="AlphaFoldDB" id="A0A0C9MLH9"/>
<gene>
    <name evidence="2" type="ORF">MAM1_0201d07883</name>
</gene>
<proteinExistence type="predicted"/>
<evidence type="ECO:0000256" key="1">
    <source>
        <dbReference type="SAM" id="MobiDB-lite"/>
    </source>
</evidence>
<dbReference type="InterPro" id="IPR013218">
    <property type="entry name" value="Dsn1/Mis13"/>
</dbReference>
<organism evidence="2">
    <name type="scientific">Mucor ambiguus</name>
    <dbReference type="NCBI Taxonomy" id="91626"/>
    <lineage>
        <taxon>Eukaryota</taxon>
        <taxon>Fungi</taxon>
        <taxon>Fungi incertae sedis</taxon>
        <taxon>Mucoromycota</taxon>
        <taxon>Mucoromycotina</taxon>
        <taxon>Mucoromycetes</taxon>
        <taxon>Mucorales</taxon>
        <taxon>Mucorineae</taxon>
        <taxon>Mucoraceae</taxon>
        <taxon>Mucor</taxon>
    </lineage>
</organism>
<reference evidence="2" key="1">
    <citation type="submission" date="2014-09" db="EMBL/GenBank/DDBJ databases">
        <title>Draft genome sequence of an oleaginous Mucoromycotina fungus Mucor ambiguus NBRC6742.</title>
        <authorList>
            <person name="Takeda I."/>
            <person name="Yamane N."/>
            <person name="Morita T."/>
            <person name="Tamano K."/>
            <person name="Machida M."/>
            <person name="Baker S."/>
            <person name="Koike H."/>
        </authorList>
    </citation>
    <scope>NUCLEOTIDE SEQUENCE</scope>
    <source>
        <strain evidence="2">NBRC 6742</strain>
    </source>
</reference>
<evidence type="ECO:0000313" key="2">
    <source>
        <dbReference type="EMBL" id="GAN08374.1"/>
    </source>
</evidence>
<dbReference type="GO" id="GO:0007059">
    <property type="term" value="P:chromosome segregation"/>
    <property type="evidence" value="ECO:0007669"/>
    <property type="project" value="InterPro"/>
</dbReference>
<dbReference type="OrthoDB" id="3364649at2759"/>
<accession>A0A0C9MLH9</accession>
<dbReference type="PANTHER" id="PTHR14778:SF2">
    <property type="entry name" value="KINETOCHORE-ASSOCIATED PROTEIN DSN1 HOMOLOG"/>
    <property type="match status" value="1"/>
</dbReference>
<dbReference type="EMBL" id="DF836490">
    <property type="protein sequence ID" value="GAN08374.1"/>
    <property type="molecule type" value="Genomic_DNA"/>
</dbReference>
<keyword evidence="3" id="KW-1185">Reference proteome</keyword>
<dbReference type="GO" id="GO:0051301">
    <property type="term" value="P:cell division"/>
    <property type="evidence" value="ECO:0007669"/>
    <property type="project" value="InterPro"/>
</dbReference>
<feature type="region of interest" description="Disordered" evidence="1">
    <location>
        <begin position="56"/>
        <end position="77"/>
    </location>
</feature>
<evidence type="ECO:0000313" key="3">
    <source>
        <dbReference type="Proteomes" id="UP000053815"/>
    </source>
</evidence>